<evidence type="ECO:0000313" key="2">
    <source>
        <dbReference type="Proteomes" id="UP001240984"/>
    </source>
</evidence>
<evidence type="ECO:0000313" key="1">
    <source>
        <dbReference type="EMBL" id="MDP9794042.1"/>
    </source>
</evidence>
<protein>
    <recommendedName>
        <fullName evidence="3">2'-5' RNA ligase</fullName>
    </recommendedName>
</protein>
<comment type="caution">
    <text evidence="1">The sequence shown here is derived from an EMBL/GenBank/DDBJ whole genome shotgun (WGS) entry which is preliminary data.</text>
</comment>
<dbReference type="EMBL" id="JAUSRA010000001">
    <property type="protein sequence ID" value="MDP9794042.1"/>
    <property type="molecule type" value="Genomic_DNA"/>
</dbReference>
<evidence type="ECO:0008006" key="3">
    <source>
        <dbReference type="Google" id="ProtNLM"/>
    </source>
</evidence>
<sequence>MRTVELLLDPGLDHAVRSLWARLHAAGARSLATHTHPTNRPHVTLVITPSLDLLPPLGLPLPVTLGPPRMLGRALVLPATGLHSLHTRVWSAVGSTNPLHDPARWTPHVTLALRATPGSDSLLGPSLSLTGHAVTARSYDPATRTVTDLPHKAP</sequence>
<keyword evidence="2" id="KW-1185">Reference proteome</keyword>
<proteinExistence type="predicted"/>
<dbReference type="SUPFAM" id="SSF55144">
    <property type="entry name" value="LigT-like"/>
    <property type="match status" value="1"/>
</dbReference>
<dbReference type="RefSeq" id="WP_306829155.1">
    <property type="nucleotide sequence ID" value="NZ_JAUSRA010000001.1"/>
</dbReference>
<dbReference type="Proteomes" id="UP001240984">
    <property type="component" value="Unassembled WGS sequence"/>
</dbReference>
<dbReference type="InterPro" id="IPR009097">
    <property type="entry name" value="Cyclic_Pdiesterase"/>
</dbReference>
<gene>
    <name evidence="1" type="ORF">J2S43_002554</name>
</gene>
<organism evidence="1 2">
    <name type="scientific">Catenuloplanes nepalensis</name>
    <dbReference type="NCBI Taxonomy" id="587533"/>
    <lineage>
        <taxon>Bacteria</taxon>
        <taxon>Bacillati</taxon>
        <taxon>Actinomycetota</taxon>
        <taxon>Actinomycetes</taxon>
        <taxon>Micromonosporales</taxon>
        <taxon>Micromonosporaceae</taxon>
        <taxon>Catenuloplanes</taxon>
    </lineage>
</organism>
<accession>A0ABT9MRI7</accession>
<reference evidence="1 2" key="1">
    <citation type="submission" date="2023-07" db="EMBL/GenBank/DDBJ databases">
        <title>Sequencing the genomes of 1000 actinobacteria strains.</title>
        <authorList>
            <person name="Klenk H.-P."/>
        </authorList>
    </citation>
    <scope>NUCLEOTIDE SEQUENCE [LARGE SCALE GENOMIC DNA]</scope>
    <source>
        <strain evidence="1 2">DSM 44710</strain>
    </source>
</reference>
<name>A0ABT9MRI7_9ACTN</name>